<dbReference type="GO" id="GO:0003735">
    <property type="term" value="F:structural constituent of ribosome"/>
    <property type="evidence" value="ECO:0007669"/>
    <property type="project" value="InterPro"/>
</dbReference>
<proteinExistence type="inferred from homology"/>
<protein>
    <recommendedName>
        <fullName evidence="3">Small ribosomal subunit protein bS16</fullName>
    </recommendedName>
</protein>
<evidence type="ECO:0000313" key="5">
    <source>
        <dbReference type="Proteomes" id="UP000229641"/>
    </source>
</evidence>
<comment type="caution">
    <text evidence="4">The sequence shown here is derived from an EMBL/GenBank/DDBJ whole genome shotgun (WGS) entry which is preliminary data.</text>
</comment>
<name>A0A2H0LXJ7_9BACT</name>
<dbReference type="Gene3D" id="3.30.1320.10">
    <property type="match status" value="1"/>
</dbReference>
<dbReference type="PROSITE" id="PS00732">
    <property type="entry name" value="RIBOSOMAL_S16"/>
    <property type="match status" value="1"/>
</dbReference>
<gene>
    <name evidence="3" type="primary">rpsP</name>
    <name evidence="4" type="ORF">COV72_08815</name>
</gene>
<comment type="similarity">
    <text evidence="3">Belongs to the bacterial ribosomal protein bS16 family.</text>
</comment>
<dbReference type="InterPro" id="IPR023803">
    <property type="entry name" value="Ribosomal_bS16_dom_sf"/>
</dbReference>
<keyword evidence="1 3" id="KW-0689">Ribosomal protein</keyword>
<evidence type="ECO:0000256" key="2">
    <source>
        <dbReference type="ARBA" id="ARBA00023274"/>
    </source>
</evidence>
<sequence>MAVVIRLARPGKSAKKRLFFRVHVIDSAKSRDSRVIEQVGIYDPMKNPKVVSLKKDRIEYWVSKGAKLSPTVKSLVKKYK</sequence>
<dbReference type="GO" id="GO:0005737">
    <property type="term" value="C:cytoplasm"/>
    <property type="evidence" value="ECO:0007669"/>
    <property type="project" value="UniProtKB-ARBA"/>
</dbReference>
<keyword evidence="2 3" id="KW-0687">Ribonucleoprotein</keyword>
<dbReference type="GO" id="GO:0015935">
    <property type="term" value="C:small ribosomal subunit"/>
    <property type="evidence" value="ECO:0007669"/>
    <property type="project" value="TreeGrafter"/>
</dbReference>
<dbReference type="InterPro" id="IPR000307">
    <property type="entry name" value="Ribosomal_bS16"/>
</dbReference>
<dbReference type="PANTHER" id="PTHR12919:SF20">
    <property type="entry name" value="SMALL RIBOSOMAL SUBUNIT PROTEIN BS16M"/>
    <property type="match status" value="1"/>
</dbReference>
<dbReference type="EMBL" id="PCWA01000109">
    <property type="protein sequence ID" value="PIQ88394.1"/>
    <property type="molecule type" value="Genomic_DNA"/>
</dbReference>
<accession>A0A2H0LXJ7</accession>
<dbReference type="GO" id="GO:0006412">
    <property type="term" value="P:translation"/>
    <property type="evidence" value="ECO:0007669"/>
    <property type="project" value="UniProtKB-UniRule"/>
</dbReference>
<evidence type="ECO:0000313" key="4">
    <source>
        <dbReference type="EMBL" id="PIQ88394.1"/>
    </source>
</evidence>
<dbReference type="HAMAP" id="MF_00385">
    <property type="entry name" value="Ribosomal_bS16"/>
    <property type="match status" value="1"/>
</dbReference>
<evidence type="ECO:0000256" key="1">
    <source>
        <dbReference type="ARBA" id="ARBA00022980"/>
    </source>
</evidence>
<dbReference type="SUPFAM" id="SSF54565">
    <property type="entry name" value="Ribosomal protein S16"/>
    <property type="match status" value="1"/>
</dbReference>
<dbReference type="NCBIfam" id="TIGR00002">
    <property type="entry name" value="S16"/>
    <property type="match status" value="1"/>
</dbReference>
<dbReference type="PANTHER" id="PTHR12919">
    <property type="entry name" value="30S RIBOSOMAL PROTEIN S16"/>
    <property type="match status" value="1"/>
</dbReference>
<evidence type="ECO:0000256" key="3">
    <source>
        <dbReference type="HAMAP-Rule" id="MF_00385"/>
    </source>
</evidence>
<dbReference type="InterPro" id="IPR020592">
    <property type="entry name" value="Ribosomal_bS16_CS"/>
</dbReference>
<dbReference type="Proteomes" id="UP000229641">
    <property type="component" value="Unassembled WGS sequence"/>
</dbReference>
<dbReference type="Pfam" id="PF00886">
    <property type="entry name" value="Ribosomal_S16"/>
    <property type="match status" value="1"/>
</dbReference>
<organism evidence="4 5">
    <name type="scientific">Candidatus Ghiorseimicrobium undicola</name>
    <dbReference type="NCBI Taxonomy" id="1974746"/>
    <lineage>
        <taxon>Bacteria</taxon>
        <taxon>Pseudomonadati</taxon>
        <taxon>Candidatus Omnitrophota</taxon>
        <taxon>Candidatus Ghiorseimicrobium</taxon>
    </lineage>
</organism>
<reference evidence="4 5" key="1">
    <citation type="submission" date="2017-09" db="EMBL/GenBank/DDBJ databases">
        <title>Depth-based differentiation of microbial function through sediment-hosted aquifers and enrichment of novel symbionts in the deep terrestrial subsurface.</title>
        <authorList>
            <person name="Probst A.J."/>
            <person name="Ladd B."/>
            <person name="Jarett J.K."/>
            <person name="Geller-Mcgrath D.E."/>
            <person name="Sieber C.M."/>
            <person name="Emerson J.B."/>
            <person name="Anantharaman K."/>
            <person name="Thomas B.C."/>
            <person name="Malmstrom R."/>
            <person name="Stieglmeier M."/>
            <person name="Klingl A."/>
            <person name="Woyke T."/>
            <person name="Ryan C.M."/>
            <person name="Banfield J.F."/>
        </authorList>
    </citation>
    <scope>NUCLEOTIDE SEQUENCE [LARGE SCALE GENOMIC DNA]</scope>
    <source>
        <strain evidence="4">CG11_big_fil_rev_8_21_14_0_20_42_13</strain>
    </source>
</reference>
<dbReference type="AlphaFoldDB" id="A0A2H0LXJ7"/>